<gene>
    <name evidence="3" type="ORF">OG350_21240</name>
</gene>
<reference evidence="3 4" key="1">
    <citation type="submission" date="2022-10" db="EMBL/GenBank/DDBJ databases">
        <title>The complete genomes of actinobacterial strains from the NBC collection.</title>
        <authorList>
            <person name="Joergensen T.S."/>
            <person name="Alvarez Arevalo M."/>
            <person name="Sterndorff E.B."/>
            <person name="Faurdal D."/>
            <person name="Vuksanovic O."/>
            <person name="Mourched A.-S."/>
            <person name="Charusanti P."/>
            <person name="Shaw S."/>
            <person name="Blin K."/>
            <person name="Weber T."/>
        </authorList>
    </citation>
    <scope>NUCLEOTIDE SEQUENCE [LARGE SCALE GENOMIC DNA]</scope>
    <source>
        <strain evidence="3 4">NBC_00156</strain>
    </source>
</reference>
<protein>
    <submittedName>
        <fullName evidence="3">Uncharacterized protein</fullName>
    </submittedName>
</protein>
<sequence>MTAGRLRRLEQTAGQARTRAREVQGQADAAWVRHLRVVRELTDRAESGESDAAILRELVAEFEAALRKAESAAEVLRELSDRQEAALERADIDASVLRERGRLLEVELEDARRAGRSLVLLLHWGEPHSIHAGREDAYAYAATRGVPVNTWGPSSNRPASEVNWRLVPFTQDETVKGLRSVAVPAPQGGEGAA</sequence>
<dbReference type="RefSeq" id="WP_405448896.1">
    <property type="nucleotide sequence ID" value="NZ_CP108164.1"/>
</dbReference>
<evidence type="ECO:0000313" key="4">
    <source>
        <dbReference type="Proteomes" id="UP001622557"/>
    </source>
</evidence>
<name>A0ABZ1KQ07_STRAH</name>
<evidence type="ECO:0000256" key="1">
    <source>
        <dbReference type="SAM" id="Coils"/>
    </source>
</evidence>
<evidence type="ECO:0000313" key="3">
    <source>
        <dbReference type="EMBL" id="WTQ82668.1"/>
    </source>
</evidence>
<organism evidence="3 4">
    <name type="scientific">Streptomyces achromogenes</name>
    <dbReference type="NCBI Taxonomy" id="67255"/>
    <lineage>
        <taxon>Bacteria</taxon>
        <taxon>Bacillati</taxon>
        <taxon>Actinomycetota</taxon>
        <taxon>Actinomycetes</taxon>
        <taxon>Kitasatosporales</taxon>
        <taxon>Streptomycetaceae</taxon>
        <taxon>Streptomyces</taxon>
    </lineage>
</organism>
<feature type="coiled-coil region" evidence="1">
    <location>
        <begin position="52"/>
        <end position="89"/>
    </location>
</feature>
<dbReference type="EMBL" id="CP108164">
    <property type="protein sequence ID" value="WTQ82668.1"/>
    <property type="molecule type" value="Genomic_DNA"/>
</dbReference>
<keyword evidence="1" id="KW-0175">Coiled coil</keyword>
<evidence type="ECO:0000256" key="2">
    <source>
        <dbReference type="SAM" id="MobiDB-lite"/>
    </source>
</evidence>
<feature type="region of interest" description="Disordered" evidence="2">
    <location>
        <begin position="1"/>
        <end position="20"/>
    </location>
</feature>
<dbReference type="GeneID" id="97283003"/>
<accession>A0ABZ1KQ07</accession>
<keyword evidence="4" id="KW-1185">Reference proteome</keyword>
<dbReference type="Proteomes" id="UP001622557">
    <property type="component" value="Chromosome"/>
</dbReference>
<proteinExistence type="predicted"/>